<evidence type="ECO:0000313" key="3">
    <source>
        <dbReference type="Proteomes" id="UP000314294"/>
    </source>
</evidence>
<feature type="region of interest" description="Disordered" evidence="1">
    <location>
        <begin position="16"/>
        <end position="44"/>
    </location>
</feature>
<proteinExistence type="predicted"/>
<reference evidence="2 3" key="1">
    <citation type="submission" date="2019-03" db="EMBL/GenBank/DDBJ databases">
        <title>First draft genome of Liparis tanakae, snailfish: a comprehensive survey of snailfish specific genes.</title>
        <authorList>
            <person name="Kim W."/>
            <person name="Song I."/>
            <person name="Jeong J.-H."/>
            <person name="Kim D."/>
            <person name="Kim S."/>
            <person name="Ryu S."/>
            <person name="Song J.Y."/>
            <person name="Lee S.K."/>
        </authorList>
    </citation>
    <scope>NUCLEOTIDE SEQUENCE [LARGE SCALE GENOMIC DNA]</scope>
    <source>
        <tissue evidence="2">Muscle</tissue>
    </source>
</reference>
<organism evidence="2 3">
    <name type="scientific">Liparis tanakae</name>
    <name type="common">Tanaka's snailfish</name>
    <dbReference type="NCBI Taxonomy" id="230148"/>
    <lineage>
        <taxon>Eukaryota</taxon>
        <taxon>Metazoa</taxon>
        <taxon>Chordata</taxon>
        <taxon>Craniata</taxon>
        <taxon>Vertebrata</taxon>
        <taxon>Euteleostomi</taxon>
        <taxon>Actinopterygii</taxon>
        <taxon>Neopterygii</taxon>
        <taxon>Teleostei</taxon>
        <taxon>Neoteleostei</taxon>
        <taxon>Acanthomorphata</taxon>
        <taxon>Eupercaria</taxon>
        <taxon>Perciformes</taxon>
        <taxon>Cottioidei</taxon>
        <taxon>Cottales</taxon>
        <taxon>Liparidae</taxon>
        <taxon>Liparis</taxon>
    </lineage>
</organism>
<accession>A0A4Z2IIN1</accession>
<dbReference type="AlphaFoldDB" id="A0A4Z2IIN1"/>
<gene>
    <name evidence="2" type="primary">Peg3_2</name>
    <name evidence="2" type="ORF">EYF80_011886</name>
</gene>
<keyword evidence="3" id="KW-1185">Reference proteome</keyword>
<protein>
    <submittedName>
        <fullName evidence="2">Paternally-expressed gene 3 protein</fullName>
    </submittedName>
</protein>
<evidence type="ECO:0000313" key="2">
    <source>
        <dbReference type="EMBL" id="TNN77829.1"/>
    </source>
</evidence>
<name>A0A4Z2IIN1_9TELE</name>
<sequence length="244" mass="26272">MDAKLQQSSRAGFSAAHHAFTARDEGERDVHSCSPVSSGKTLHEPQIAGEGSAIGDPCVWIVHQAANTHVAWVDGRKGKFFCTCPTKKPLCQSLPLYFHHEQRLVLLTALRSFKGSADSNIRINPLDITIPSCKQQADTVRNQLTDKSNRPVANGHAPYGHAPYGHAPYGHAPNGHALYSHAPYAPAPYGHAPYDHAPNGHAPNDHAPYGHAPNGHAPYGHAPNGHAPNDHAPYCTSNKQQGLE</sequence>
<dbReference type="Proteomes" id="UP000314294">
    <property type="component" value="Unassembled WGS sequence"/>
</dbReference>
<feature type="compositionally biased region" description="Polar residues" evidence="1">
    <location>
        <begin position="235"/>
        <end position="244"/>
    </location>
</feature>
<comment type="caution">
    <text evidence="2">The sequence shown here is derived from an EMBL/GenBank/DDBJ whole genome shotgun (WGS) entry which is preliminary data.</text>
</comment>
<dbReference type="EMBL" id="SRLO01000079">
    <property type="protein sequence ID" value="TNN77829.1"/>
    <property type="molecule type" value="Genomic_DNA"/>
</dbReference>
<evidence type="ECO:0000256" key="1">
    <source>
        <dbReference type="SAM" id="MobiDB-lite"/>
    </source>
</evidence>
<feature type="compositionally biased region" description="Basic and acidic residues" evidence="1">
    <location>
        <begin position="21"/>
        <end position="31"/>
    </location>
</feature>
<feature type="region of interest" description="Disordered" evidence="1">
    <location>
        <begin position="195"/>
        <end position="244"/>
    </location>
</feature>